<sequence length="73" mass="8656">MEQNVVNKVNVFFISIAEVATHKSTSSSSWCFLQPMRKLLNQFTFLHLFESQMNQRYLFSHELCNTNKSHFCH</sequence>
<reference evidence="1" key="2">
    <citation type="submission" date="2013-05" db="EMBL/GenBank/DDBJ databases">
        <authorList>
            <person name="Carter J.-M."/>
            <person name="Baker S.C."/>
            <person name="Pink R."/>
            <person name="Carter D.R.F."/>
            <person name="Collins A."/>
            <person name="Tomlin J."/>
            <person name="Gibbs M."/>
            <person name="Breuker C.J."/>
        </authorList>
    </citation>
    <scope>NUCLEOTIDE SEQUENCE</scope>
    <source>
        <tissue evidence="1">Ovary</tissue>
    </source>
</reference>
<reference evidence="1" key="1">
    <citation type="journal article" date="2013" name="BMC Genomics">
        <title>Unscrambling butterfly oogenesis.</title>
        <authorList>
            <person name="Carter J.M."/>
            <person name="Baker S.C."/>
            <person name="Pink R."/>
            <person name="Carter D.R."/>
            <person name="Collins A."/>
            <person name="Tomlin J."/>
            <person name="Gibbs M."/>
            <person name="Breuker C.J."/>
        </authorList>
    </citation>
    <scope>NUCLEOTIDE SEQUENCE</scope>
    <source>
        <tissue evidence="1">Ovary</tissue>
    </source>
</reference>
<dbReference type="EMBL" id="GAIX01006865">
    <property type="protein sequence ID" value="JAA85695.1"/>
    <property type="molecule type" value="Transcribed_RNA"/>
</dbReference>
<evidence type="ECO:0000313" key="1">
    <source>
        <dbReference type="EMBL" id="JAA85695.1"/>
    </source>
</evidence>
<protein>
    <submittedName>
        <fullName evidence="1">Uncharacterized protein</fullName>
    </submittedName>
</protein>
<accession>S4PEX1</accession>
<organism evidence="1">
    <name type="scientific">Pararge aegeria</name>
    <name type="common">speckled wood butterfly</name>
    <dbReference type="NCBI Taxonomy" id="116150"/>
    <lineage>
        <taxon>Eukaryota</taxon>
        <taxon>Metazoa</taxon>
        <taxon>Ecdysozoa</taxon>
        <taxon>Arthropoda</taxon>
        <taxon>Hexapoda</taxon>
        <taxon>Insecta</taxon>
        <taxon>Pterygota</taxon>
        <taxon>Neoptera</taxon>
        <taxon>Endopterygota</taxon>
        <taxon>Lepidoptera</taxon>
        <taxon>Glossata</taxon>
        <taxon>Ditrysia</taxon>
        <taxon>Papilionoidea</taxon>
        <taxon>Nymphalidae</taxon>
        <taxon>Satyrinae</taxon>
        <taxon>Satyrini</taxon>
        <taxon>Parargina</taxon>
        <taxon>Pararge</taxon>
    </lineage>
</organism>
<name>S4PEX1_9NEOP</name>
<proteinExistence type="predicted"/>
<dbReference type="AlphaFoldDB" id="S4PEX1"/>